<comment type="caution">
    <text evidence="1">The sequence shown here is derived from an EMBL/GenBank/DDBJ whole genome shotgun (WGS) entry which is preliminary data.</text>
</comment>
<evidence type="ECO:0000313" key="1">
    <source>
        <dbReference type="EMBL" id="KAK8965964.1"/>
    </source>
</evidence>
<protein>
    <submittedName>
        <fullName evidence="1">Uncharacterized protein</fullName>
    </submittedName>
</protein>
<sequence length="79" mass="9167">MTLHNFIRGHPPCSDTEFDVCDENESYVHVEAYVHRPNNRQRTIDLILNSAPSTFEGTIATEMTNIRDFIADQLMAYHR</sequence>
<reference evidence="1 2" key="1">
    <citation type="journal article" date="2022" name="Nat. Plants">
        <title>Genomes of leafy and leafless Platanthera orchids illuminate the evolution of mycoheterotrophy.</title>
        <authorList>
            <person name="Li M.H."/>
            <person name="Liu K.W."/>
            <person name="Li Z."/>
            <person name="Lu H.C."/>
            <person name="Ye Q.L."/>
            <person name="Zhang D."/>
            <person name="Wang J.Y."/>
            <person name="Li Y.F."/>
            <person name="Zhong Z.M."/>
            <person name="Liu X."/>
            <person name="Yu X."/>
            <person name="Liu D.K."/>
            <person name="Tu X.D."/>
            <person name="Liu B."/>
            <person name="Hao Y."/>
            <person name="Liao X.Y."/>
            <person name="Jiang Y.T."/>
            <person name="Sun W.H."/>
            <person name="Chen J."/>
            <person name="Chen Y.Q."/>
            <person name="Ai Y."/>
            <person name="Zhai J.W."/>
            <person name="Wu S.S."/>
            <person name="Zhou Z."/>
            <person name="Hsiao Y.Y."/>
            <person name="Wu W.L."/>
            <person name="Chen Y.Y."/>
            <person name="Lin Y.F."/>
            <person name="Hsu J.L."/>
            <person name="Li C.Y."/>
            <person name="Wang Z.W."/>
            <person name="Zhao X."/>
            <person name="Zhong W.Y."/>
            <person name="Ma X.K."/>
            <person name="Ma L."/>
            <person name="Huang J."/>
            <person name="Chen G.Z."/>
            <person name="Huang M.Z."/>
            <person name="Huang L."/>
            <person name="Peng D.H."/>
            <person name="Luo Y.B."/>
            <person name="Zou S.Q."/>
            <person name="Chen S.P."/>
            <person name="Lan S."/>
            <person name="Tsai W.C."/>
            <person name="Van de Peer Y."/>
            <person name="Liu Z.J."/>
        </authorList>
    </citation>
    <scope>NUCLEOTIDE SEQUENCE [LARGE SCALE GENOMIC DNA]</scope>
    <source>
        <strain evidence="1">Lor288</strain>
    </source>
</reference>
<proteinExistence type="predicted"/>
<evidence type="ECO:0000313" key="2">
    <source>
        <dbReference type="Proteomes" id="UP001412067"/>
    </source>
</evidence>
<dbReference type="EMBL" id="JBBWWR010000005">
    <property type="protein sequence ID" value="KAK8965964.1"/>
    <property type="molecule type" value="Genomic_DNA"/>
</dbReference>
<organism evidence="1 2">
    <name type="scientific">Platanthera guangdongensis</name>
    <dbReference type="NCBI Taxonomy" id="2320717"/>
    <lineage>
        <taxon>Eukaryota</taxon>
        <taxon>Viridiplantae</taxon>
        <taxon>Streptophyta</taxon>
        <taxon>Embryophyta</taxon>
        <taxon>Tracheophyta</taxon>
        <taxon>Spermatophyta</taxon>
        <taxon>Magnoliopsida</taxon>
        <taxon>Liliopsida</taxon>
        <taxon>Asparagales</taxon>
        <taxon>Orchidaceae</taxon>
        <taxon>Orchidoideae</taxon>
        <taxon>Orchideae</taxon>
        <taxon>Orchidinae</taxon>
        <taxon>Platanthera</taxon>
    </lineage>
</organism>
<name>A0ABR2MQJ1_9ASPA</name>
<dbReference type="Proteomes" id="UP001412067">
    <property type="component" value="Unassembled WGS sequence"/>
</dbReference>
<gene>
    <name evidence="1" type="ORF">KSP40_PGU019901</name>
</gene>
<accession>A0ABR2MQJ1</accession>
<keyword evidence="2" id="KW-1185">Reference proteome</keyword>